<keyword evidence="2" id="KW-1185">Reference proteome</keyword>
<dbReference type="Proteomes" id="UP001054945">
    <property type="component" value="Unassembled WGS sequence"/>
</dbReference>
<organism evidence="1 2">
    <name type="scientific">Caerostris extrusa</name>
    <name type="common">Bark spider</name>
    <name type="synonym">Caerostris bankana</name>
    <dbReference type="NCBI Taxonomy" id="172846"/>
    <lineage>
        <taxon>Eukaryota</taxon>
        <taxon>Metazoa</taxon>
        <taxon>Ecdysozoa</taxon>
        <taxon>Arthropoda</taxon>
        <taxon>Chelicerata</taxon>
        <taxon>Arachnida</taxon>
        <taxon>Araneae</taxon>
        <taxon>Araneomorphae</taxon>
        <taxon>Entelegynae</taxon>
        <taxon>Araneoidea</taxon>
        <taxon>Araneidae</taxon>
        <taxon>Caerostris</taxon>
    </lineage>
</organism>
<dbReference type="AlphaFoldDB" id="A0AAV4VNT8"/>
<evidence type="ECO:0000313" key="1">
    <source>
        <dbReference type="EMBL" id="GIY72037.1"/>
    </source>
</evidence>
<dbReference type="EMBL" id="BPLR01014888">
    <property type="protein sequence ID" value="GIY72037.1"/>
    <property type="molecule type" value="Genomic_DNA"/>
</dbReference>
<evidence type="ECO:0000313" key="2">
    <source>
        <dbReference type="Proteomes" id="UP001054945"/>
    </source>
</evidence>
<comment type="caution">
    <text evidence="1">The sequence shown here is derived from an EMBL/GenBank/DDBJ whole genome shotgun (WGS) entry which is preliminary data.</text>
</comment>
<accession>A0AAV4VNT8</accession>
<name>A0AAV4VNT8_CAEEX</name>
<reference evidence="1 2" key="1">
    <citation type="submission" date="2021-06" db="EMBL/GenBank/DDBJ databases">
        <title>Caerostris extrusa draft genome.</title>
        <authorList>
            <person name="Kono N."/>
            <person name="Arakawa K."/>
        </authorList>
    </citation>
    <scope>NUCLEOTIDE SEQUENCE [LARGE SCALE GENOMIC DNA]</scope>
</reference>
<gene>
    <name evidence="1" type="ORF">CEXT_461981</name>
</gene>
<sequence length="88" mass="10008">CSPIVQCLCISVQCVLHRVGPYLQKRLPDDYMFTASTTGSVRLAWLYIMQNRYLLLEMRILIVQCGYSNLQQDNYMFGASTAGPVRLA</sequence>
<proteinExistence type="predicted"/>
<feature type="non-terminal residue" evidence="1">
    <location>
        <position position="1"/>
    </location>
</feature>
<protein>
    <submittedName>
        <fullName evidence="1">Uncharacterized protein</fullName>
    </submittedName>
</protein>